<proteinExistence type="predicted"/>
<reference evidence="2" key="1">
    <citation type="journal article" date="2019" name="Int. J. Syst. Evol. Microbiol.">
        <title>The Global Catalogue of Microorganisms (GCM) 10K type strain sequencing project: providing services to taxonomists for standard genome sequencing and annotation.</title>
        <authorList>
            <consortium name="The Broad Institute Genomics Platform"/>
            <consortium name="The Broad Institute Genome Sequencing Center for Infectious Disease"/>
            <person name="Wu L."/>
            <person name="Ma J."/>
        </authorList>
    </citation>
    <scope>NUCLEOTIDE SEQUENCE [LARGE SCALE GENOMIC DNA]</scope>
    <source>
        <strain evidence="2">R28</strain>
    </source>
</reference>
<dbReference type="EMBL" id="JBHUHQ010000002">
    <property type="protein sequence ID" value="MFD2043107.1"/>
    <property type="molecule type" value="Genomic_DNA"/>
</dbReference>
<comment type="caution">
    <text evidence="1">The sequence shown here is derived from an EMBL/GenBank/DDBJ whole genome shotgun (WGS) entry which is preliminary data.</text>
</comment>
<sequence length="122" mass="14228">MESDGSTNDFDVENYISENYAIDNMHYTTDTWENEDTGRTEYIVSIHPDSEELGQEIDGIFKNGSHLDDERTRTLFEIAEEILIDLPQINNKIHIESVIWKADEEVEFPILLIQDYQQSTIE</sequence>
<accession>A0ABW4VXT7</accession>
<evidence type="ECO:0000313" key="1">
    <source>
        <dbReference type="EMBL" id="MFD2043107.1"/>
    </source>
</evidence>
<protein>
    <submittedName>
        <fullName evidence="1">Uncharacterized protein</fullName>
    </submittedName>
</protein>
<gene>
    <name evidence="1" type="ORF">ACFSJF_02130</name>
</gene>
<name>A0ABW4VXT7_9BACI</name>
<keyword evidence="2" id="KW-1185">Reference proteome</keyword>
<organism evidence="1 2">
    <name type="scientific">Ornithinibacillus salinisoli</name>
    <dbReference type="NCBI Taxonomy" id="1848459"/>
    <lineage>
        <taxon>Bacteria</taxon>
        <taxon>Bacillati</taxon>
        <taxon>Bacillota</taxon>
        <taxon>Bacilli</taxon>
        <taxon>Bacillales</taxon>
        <taxon>Bacillaceae</taxon>
        <taxon>Ornithinibacillus</taxon>
    </lineage>
</organism>
<dbReference type="Proteomes" id="UP001597383">
    <property type="component" value="Unassembled WGS sequence"/>
</dbReference>
<dbReference type="RefSeq" id="WP_377554918.1">
    <property type="nucleotide sequence ID" value="NZ_JBHUHQ010000002.1"/>
</dbReference>
<evidence type="ECO:0000313" key="2">
    <source>
        <dbReference type="Proteomes" id="UP001597383"/>
    </source>
</evidence>